<reference evidence="2" key="1">
    <citation type="submission" date="2020-05" db="EMBL/GenBank/DDBJ databases">
        <authorList>
            <person name="Chiriac C."/>
            <person name="Salcher M."/>
            <person name="Ghai R."/>
            <person name="Kavagutti S V."/>
        </authorList>
    </citation>
    <scope>NUCLEOTIDE SEQUENCE</scope>
</reference>
<organism evidence="2">
    <name type="scientific">freshwater metagenome</name>
    <dbReference type="NCBI Taxonomy" id="449393"/>
    <lineage>
        <taxon>unclassified sequences</taxon>
        <taxon>metagenomes</taxon>
        <taxon>ecological metagenomes</taxon>
    </lineage>
</organism>
<evidence type="ECO:0000256" key="1">
    <source>
        <dbReference type="SAM" id="MobiDB-lite"/>
    </source>
</evidence>
<accession>A0A6J6DQ30</accession>
<proteinExistence type="predicted"/>
<dbReference type="EMBL" id="CAEZSU010000247">
    <property type="protein sequence ID" value="CAB4565039.1"/>
    <property type="molecule type" value="Genomic_DNA"/>
</dbReference>
<evidence type="ECO:0000313" key="2">
    <source>
        <dbReference type="EMBL" id="CAB4565039.1"/>
    </source>
</evidence>
<feature type="region of interest" description="Disordered" evidence="1">
    <location>
        <begin position="50"/>
        <end position="80"/>
    </location>
</feature>
<sequence length="99" mass="10718">MRIAAFVIATASPDETNSTLTFVADSNSSRTDCETANESWVITLNVTEFSKRGSDPSTSTGETDEEVSDFSEAHAPPKTVRARRPAAINLLISFLHLQS</sequence>
<dbReference type="AlphaFoldDB" id="A0A6J6DQ30"/>
<gene>
    <name evidence="2" type="ORF">UFOPK1495_01732</name>
</gene>
<protein>
    <submittedName>
        <fullName evidence="2">Unannotated protein</fullName>
    </submittedName>
</protein>
<name>A0A6J6DQ30_9ZZZZ</name>